<gene>
    <name evidence="7" type="ORF">AW171_hschr84774</name>
</gene>
<feature type="compositionally biased region" description="Polar residues" evidence="4">
    <location>
        <begin position="495"/>
        <end position="505"/>
    </location>
</feature>
<dbReference type="GO" id="GO:0003691">
    <property type="term" value="F:double-stranded telomeric DNA binding"/>
    <property type="evidence" value="ECO:0007669"/>
    <property type="project" value="TreeGrafter"/>
</dbReference>
<proteinExistence type="predicted"/>
<dbReference type="Pfam" id="PF08558">
    <property type="entry name" value="TRF"/>
    <property type="match status" value="1"/>
</dbReference>
<dbReference type="SUPFAM" id="SSF46689">
    <property type="entry name" value="Homeodomain-like"/>
    <property type="match status" value="1"/>
</dbReference>
<evidence type="ECO:0000256" key="1">
    <source>
        <dbReference type="ARBA" id="ARBA00023125"/>
    </source>
</evidence>
<dbReference type="InterPro" id="IPR052833">
    <property type="entry name" value="Telomeric_DNA-bd_trans-reg"/>
</dbReference>
<evidence type="ECO:0000259" key="6">
    <source>
        <dbReference type="PROSITE" id="PS51294"/>
    </source>
</evidence>
<evidence type="ECO:0000259" key="5">
    <source>
        <dbReference type="PROSITE" id="PS50090"/>
    </source>
</evidence>
<dbReference type="GO" id="GO:0042803">
    <property type="term" value="F:protein homodimerization activity"/>
    <property type="evidence" value="ECO:0007669"/>
    <property type="project" value="InterPro"/>
</dbReference>
<accession>A0A0X8HWF6</accession>
<dbReference type="STRING" id="45286.A0A0X8HWF6"/>
<feature type="compositionally biased region" description="Polar residues" evidence="4">
    <location>
        <begin position="336"/>
        <end position="348"/>
    </location>
</feature>
<dbReference type="PANTHER" id="PTHR47807:SF1">
    <property type="entry name" value="PROTEIN TBF1"/>
    <property type="match status" value="1"/>
</dbReference>
<reference evidence="7 8" key="1">
    <citation type="submission" date="2016-01" db="EMBL/GenBank/DDBJ databases">
        <title>Genome sequence of the yeast Holleya sinecauda.</title>
        <authorList>
            <person name="Dietrich F.S."/>
        </authorList>
    </citation>
    <scope>NUCLEOTIDE SEQUENCE [LARGE SCALE GENOMIC DNA]</scope>
    <source>
        <strain evidence="7 8">ATCC 58844</strain>
    </source>
</reference>
<keyword evidence="3" id="KW-0131">Cell cycle</keyword>
<dbReference type="OrthoDB" id="3366990at2759"/>
<dbReference type="SMART" id="SM00717">
    <property type="entry name" value="SANT"/>
    <property type="match status" value="1"/>
</dbReference>
<feature type="region of interest" description="Disordered" evidence="4">
    <location>
        <begin position="336"/>
        <end position="363"/>
    </location>
</feature>
<dbReference type="InterPro" id="IPR001005">
    <property type="entry name" value="SANT/Myb"/>
</dbReference>
<evidence type="ECO:0000256" key="3">
    <source>
        <dbReference type="ARBA" id="ARBA00023306"/>
    </source>
</evidence>
<dbReference type="PROSITE" id="PS50090">
    <property type="entry name" value="MYB_LIKE"/>
    <property type="match status" value="1"/>
</dbReference>
<dbReference type="EMBL" id="CP014248">
    <property type="protein sequence ID" value="AMD22722.1"/>
    <property type="molecule type" value="Genomic_DNA"/>
</dbReference>
<feature type="domain" description="HTH myb-type" evidence="6">
    <location>
        <begin position="395"/>
        <end position="451"/>
    </location>
</feature>
<dbReference type="RefSeq" id="XP_017989718.1">
    <property type="nucleotide sequence ID" value="XM_018134010.1"/>
</dbReference>
<keyword evidence="8" id="KW-1185">Reference proteome</keyword>
<dbReference type="Gene3D" id="1.10.10.60">
    <property type="entry name" value="Homeodomain-like"/>
    <property type="match status" value="1"/>
</dbReference>
<dbReference type="Pfam" id="PF00249">
    <property type="entry name" value="Myb_DNA-binding"/>
    <property type="match status" value="1"/>
</dbReference>
<dbReference type="FunFam" id="1.10.10.60:FF:000137">
    <property type="entry name" value="MYB DNA binding protein"/>
    <property type="match status" value="1"/>
</dbReference>
<dbReference type="InterPro" id="IPR017930">
    <property type="entry name" value="Myb_dom"/>
</dbReference>
<dbReference type="InterPro" id="IPR009057">
    <property type="entry name" value="Homeodomain-like_sf"/>
</dbReference>
<sequence>MGLLESRSLIAETDEANGRFEAVLAELPYYTQLVIKYLPLLNNVCSQLLQILTENSLQVLINTVLGAPLRTDESRLFDALVDALEQIKMMYGNALLLNVSDIAPGIWFPGGEPPSILQGFECFILTTIRKHNLVVFILTLLGKFDYGFQFLNDCFIEVFCPSNSYGSLEMDKDNVDNVHESNGSGYTSTSLNSMFGGKLLKTHTVLYLNLKTQAFIAALDDTEVPADRKEVLDNLFPHDMTSYLQMKSSESIQEFQLTSSERDFITRCQRRREALESSLTLRDTMERYRWSDFLRDFLAYVSKNIGLLVFGKRGKGASSPFAEPTESALNTLKSNTVQHPSNENTAESSPIPKNGAPASRSTTPCQLVSAAGNSTLPTATETATPFTVLKPTIRKKPQQKRMWVKEEEDVLISALKMHGPSWSKILELHGAGGSISETLKNRSQVQLKDKARNWKMHYLKNRIPVPDYLLKVTGNLEREEKFKQRSKAKRKGKRLSNSSTNSPLA</sequence>
<evidence type="ECO:0000313" key="7">
    <source>
        <dbReference type="EMBL" id="AMD22722.1"/>
    </source>
</evidence>
<dbReference type="GO" id="GO:0010833">
    <property type="term" value="P:telomere maintenance via telomere lengthening"/>
    <property type="evidence" value="ECO:0007669"/>
    <property type="project" value="TreeGrafter"/>
</dbReference>
<dbReference type="Proteomes" id="UP000243052">
    <property type="component" value="Chromosome viii"/>
</dbReference>
<dbReference type="CDD" id="cd11660">
    <property type="entry name" value="SANT_TRF"/>
    <property type="match status" value="1"/>
</dbReference>
<organism evidence="7 8">
    <name type="scientific">Eremothecium sinecaudum</name>
    <dbReference type="NCBI Taxonomy" id="45286"/>
    <lineage>
        <taxon>Eukaryota</taxon>
        <taxon>Fungi</taxon>
        <taxon>Dikarya</taxon>
        <taxon>Ascomycota</taxon>
        <taxon>Saccharomycotina</taxon>
        <taxon>Saccharomycetes</taxon>
        <taxon>Saccharomycetales</taxon>
        <taxon>Saccharomycetaceae</taxon>
        <taxon>Eremothecium</taxon>
    </lineage>
</organism>
<feature type="domain" description="Myb-like" evidence="5">
    <location>
        <begin position="395"/>
        <end position="455"/>
    </location>
</feature>
<protein>
    <submittedName>
        <fullName evidence="7">HHL048Cp</fullName>
    </submittedName>
</protein>
<name>A0A0X8HWF6_9SACH</name>
<dbReference type="PANTHER" id="PTHR47807">
    <property type="entry name" value="PROTEIN TBF1"/>
    <property type="match status" value="1"/>
</dbReference>
<feature type="region of interest" description="Disordered" evidence="4">
    <location>
        <begin position="480"/>
        <end position="505"/>
    </location>
</feature>
<dbReference type="GeneID" id="28726084"/>
<evidence type="ECO:0000256" key="2">
    <source>
        <dbReference type="ARBA" id="ARBA00023242"/>
    </source>
</evidence>
<dbReference type="PROSITE" id="PS51294">
    <property type="entry name" value="HTH_MYB"/>
    <property type="match status" value="1"/>
</dbReference>
<keyword evidence="1" id="KW-0238">DNA-binding</keyword>
<evidence type="ECO:0000256" key="4">
    <source>
        <dbReference type="SAM" id="MobiDB-lite"/>
    </source>
</evidence>
<dbReference type="InterPro" id="IPR013867">
    <property type="entry name" value="Telomere_rpt-bd_fac_dimer_dom"/>
</dbReference>
<feature type="compositionally biased region" description="Basic residues" evidence="4">
    <location>
        <begin position="484"/>
        <end position="494"/>
    </location>
</feature>
<keyword evidence="2" id="KW-0539">Nucleus</keyword>
<dbReference type="AlphaFoldDB" id="A0A0X8HWF6"/>
<evidence type="ECO:0000313" key="8">
    <source>
        <dbReference type="Proteomes" id="UP000243052"/>
    </source>
</evidence>